<evidence type="ECO:0000256" key="13">
    <source>
        <dbReference type="PIRSR" id="PIRSR605478-5"/>
    </source>
</evidence>
<feature type="site" description="Important for catalytic activity" evidence="13">
    <location>
        <position position="60"/>
    </location>
</feature>
<dbReference type="GO" id="GO:0046872">
    <property type="term" value="F:metal ion binding"/>
    <property type="evidence" value="ECO:0007669"/>
    <property type="project" value="UniProtKB-KW"/>
</dbReference>
<evidence type="ECO:0000256" key="1">
    <source>
        <dbReference type="ARBA" id="ARBA00001941"/>
    </source>
</evidence>
<dbReference type="InterPro" id="IPR055152">
    <property type="entry name" value="Transketolase-like_C_2"/>
</dbReference>
<sequence length="731" mass="80258">MSPIATSTAHYHEDASSHGKELSKNPHVTGKVSGKETEKLVINTIRCLGADLCQQYKGGHPGTVMGAAAIATALWRYSMRYNPANPEWVNRDRFVLSAGHACLLQYIMLHLSGYPTWTLDQIKKYHAPTMDGIAAGHPEIEFPGVELTTGLLGQGIANAVGLAMANKNMAATYNKQDFPLIENKVWCFTGDGCLQEGVGQEAISMAGHWALDNLILVYDNNSVTVDGNIDICFTDDTNAKLQSMGWHVLEVSDGSNDLAAIVDAFDQAKKLTGKPVFINIKTIIGIGSANQNSGKVHGAALGEDDVANVKTALGFDPKQKFFVDDKVYDYFKDTTTKGAQWESDWNDLYERYKKAYPKEGAEFQRRLEGKLEEGWESKLPPKESLPKDPKATRQTSGIILRSVVPQDNSFFVGSADLCESTFVNWDGMVEFQNPETGYGDYSGRQVRYGIREHAMVAAANGLAAWQKGAIVPIMSSYFIFWLYAAPSLRMAALMKLRFIAIATHDSIGVGEDGPTHQPIAFPLFLRALPNFNYIRPADAEEVAGAWILSLKDAEHPSLLSLTRQPVPLLEGTDRNKVQYGAYIVKGDEKEVPDVTLIATGSEVARAVDTAKLLEEQNGYRVRVVSMPLTARFDAQPVEYRRSIIPSSKSLVVSIEPYASFGWAKYAHAGAHMTSFGHSAPYSVLYEHFGFGPKNLAAKISTWAESKRASDGKGWEIPGVGEFEELLLNKGH</sequence>
<feature type="binding site" evidence="11">
    <location>
        <begin position="150"/>
        <end position="152"/>
    </location>
    <ligand>
        <name>thiamine diphosphate</name>
        <dbReference type="ChEBI" id="CHEBI:58937"/>
    </ligand>
</feature>
<feature type="compositionally biased region" description="Basic and acidic residues" evidence="14">
    <location>
        <begin position="10"/>
        <end position="24"/>
    </location>
</feature>
<feature type="binding site" evidence="11">
    <location>
        <position position="297"/>
    </location>
    <ligand>
        <name>thiamine diphosphate</name>
        <dbReference type="ChEBI" id="CHEBI:58937"/>
    </ligand>
</feature>
<evidence type="ECO:0000256" key="11">
    <source>
        <dbReference type="PIRSR" id="PIRSR605478-3"/>
    </source>
</evidence>
<feature type="binding site" evidence="12">
    <location>
        <position position="191"/>
    </location>
    <ligand>
        <name>Mg(2+)</name>
        <dbReference type="ChEBI" id="CHEBI:18420"/>
    </ligand>
</feature>
<comment type="cofactor">
    <cofactor evidence="11">
        <name>thiamine diphosphate</name>
        <dbReference type="ChEBI" id="CHEBI:58937"/>
    </cofactor>
    <text evidence="11">Binds 1 thiamine pyrophosphate per subunit. During the reaction, the substrate forms a covalent intermediate with the cofactor.</text>
</comment>
<dbReference type="Pfam" id="PF22613">
    <property type="entry name" value="Transketolase_C_1"/>
    <property type="match status" value="1"/>
</dbReference>
<dbReference type="STRING" id="1296120.A0A1B9GKS9"/>
<dbReference type="InterPro" id="IPR005474">
    <property type="entry name" value="Transketolase_N"/>
</dbReference>
<dbReference type="CDD" id="cd07033">
    <property type="entry name" value="TPP_PYR_DXS_TK_like"/>
    <property type="match status" value="1"/>
</dbReference>
<evidence type="ECO:0000313" key="16">
    <source>
        <dbReference type="EMBL" id="OCF31588.1"/>
    </source>
</evidence>
<feature type="binding site" evidence="10">
    <location>
        <position position="420"/>
    </location>
    <ligand>
        <name>substrate</name>
    </ligand>
</feature>
<proteinExistence type="inferred from homology"/>
<dbReference type="CDD" id="cd02012">
    <property type="entry name" value="TPP_TK"/>
    <property type="match status" value="1"/>
</dbReference>
<accession>A0A1B9GKS9</accession>
<dbReference type="SUPFAM" id="SSF52518">
    <property type="entry name" value="Thiamin diphosphate-binding fold (THDP-binding)"/>
    <property type="match status" value="2"/>
</dbReference>
<evidence type="ECO:0000256" key="6">
    <source>
        <dbReference type="ARBA" id="ARBA00022842"/>
    </source>
</evidence>
<feature type="binding site" evidence="12">
    <location>
        <position position="221"/>
    </location>
    <ligand>
        <name>Mg(2+)</name>
        <dbReference type="ChEBI" id="CHEBI:18420"/>
    </ligand>
</feature>
<dbReference type="Pfam" id="PF02779">
    <property type="entry name" value="Transket_pyr"/>
    <property type="match status" value="1"/>
</dbReference>
<dbReference type="PROSITE" id="PS00801">
    <property type="entry name" value="TRANSKETOLASE_1"/>
    <property type="match status" value="1"/>
</dbReference>
<dbReference type="SUPFAM" id="SSF52922">
    <property type="entry name" value="TK C-terminal domain-like"/>
    <property type="match status" value="1"/>
</dbReference>
<keyword evidence="17" id="KW-1185">Reference proteome</keyword>
<dbReference type="FunFam" id="3.40.50.920:FF:000012">
    <property type="entry name" value="Transketolase, variant 1"/>
    <property type="match status" value="1"/>
</dbReference>
<feature type="site" description="Important for catalytic activity" evidence="13">
    <location>
        <position position="297"/>
    </location>
</feature>
<dbReference type="OrthoDB" id="10267175at2759"/>
<evidence type="ECO:0000256" key="2">
    <source>
        <dbReference type="ARBA" id="ARBA00007131"/>
    </source>
</evidence>
<organism evidence="16 17">
    <name type="scientific">Kwoniella heveanensis BCC8398</name>
    <dbReference type="NCBI Taxonomy" id="1296120"/>
    <lineage>
        <taxon>Eukaryota</taxon>
        <taxon>Fungi</taxon>
        <taxon>Dikarya</taxon>
        <taxon>Basidiomycota</taxon>
        <taxon>Agaricomycotina</taxon>
        <taxon>Tremellomycetes</taxon>
        <taxon>Tremellales</taxon>
        <taxon>Cryptococcaceae</taxon>
        <taxon>Kwoniella</taxon>
    </lineage>
</organism>
<dbReference type="Proteomes" id="UP000092666">
    <property type="component" value="Unassembled WGS sequence"/>
</dbReference>
<feature type="binding site" evidence="10">
    <location>
        <position position="512"/>
    </location>
    <ligand>
        <name>substrate</name>
    </ligand>
</feature>
<evidence type="ECO:0000256" key="9">
    <source>
        <dbReference type="PIRSR" id="PIRSR605478-1"/>
    </source>
</evidence>
<evidence type="ECO:0000256" key="5">
    <source>
        <dbReference type="ARBA" id="ARBA00022723"/>
    </source>
</evidence>
<dbReference type="EMBL" id="KV700133">
    <property type="protein sequence ID" value="OCF31588.1"/>
    <property type="molecule type" value="Genomic_DNA"/>
</dbReference>
<keyword evidence="6 12" id="KW-0460">Magnesium</keyword>
<evidence type="ECO:0000259" key="15">
    <source>
        <dbReference type="SMART" id="SM00861"/>
    </source>
</evidence>
<protein>
    <recommendedName>
        <fullName evidence="3">transketolase</fullName>
        <ecNumber evidence="3">2.2.1.1</ecNumber>
    </recommendedName>
</protein>
<evidence type="ECO:0000256" key="3">
    <source>
        <dbReference type="ARBA" id="ARBA00013152"/>
    </source>
</evidence>
<dbReference type="GO" id="GO:0006098">
    <property type="term" value="P:pentose-phosphate shunt"/>
    <property type="evidence" value="ECO:0007669"/>
    <property type="project" value="TreeGrafter"/>
</dbReference>
<comment type="cofactor">
    <cofactor evidence="12">
        <name>Mg(2+)</name>
        <dbReference type="ChEBI" id="CHEBI:18420"/>
    </cofactor>
    <text evidence="12">Binds 1 Mg(2+) ion per subunit. Can also utilize other divalent metal cations, such as Ca(2+), Mn(2+) and Co(2+).</text>
</comment>
<feature type="binding site" evidence="11">
    <location>
        <position position="192"/>
    </location>
    <ligand>
        <name>thiamine diphosphate</name>
        <dbReference type="ChEBI" id="CHEBI:58937"/>
    </ligand>
</feature>
<dbReference type="InterPro" id="IPR005475">
    <property type="entry name" value="Transketolase-like_Pyr-bd"/>
</dbReference>
<dbReference type="FunFam" id="3.40.50.970:FF:000003">
    <property type="entry name" value="Transketolase"/>
    <property type="match status" value="1"/>
</dbReference>
<dbReference type="EC" id="2.2.1.1" evidence="3"/>
<feature type="binding site" evidence="10">
    <location>
        <position position="297"/>
    </location>
    <ligand>
        <name>substrate</name>
    </ligand>
</feature>
<feature type="binding site" evidence="11">
    <location>
        <position position="100"/>
    </location>
    <ligand>
        <name>thiamine diphosphate</name>
        <dbReference type="ChEBI" id="CHEBI:58937"/>
    </ligand>
</feature>
<dbReference type="InterPro" id="IPR029061">
    <property type="entry name" value="THDP-binding"/>
</dbReference>
<keyword evidence="7 11" id="KW-0786">Thiamine pyrophosphate</keyword>
<dbReference type="GO" id="GO:0005634">
    <property type="term" value="C:nucleus"/>
    <property type="evidence" value="ECO:0007669"/>
    <property type="project" value="TreeGrafter"/>
</dbReference>
<comment type="similarity">
    <text evidence="2">Belongs to the transketolase family.</text>
</comment>
<dbReference type="InterPro" id="IPR009014">
    <property type="entry name" value="Transketo_C/PFOR_II"/>
</dbReference>
<feature type="binding site" evidence="11">
    <location>
        <position position="221"/>
    </location>
    <ligand>
        <name>thiamine diphosphate</name>
        <dbReference type="ChEBI" id="CHEBI:58937"/>
    </ligand>
</feature>
<comment type="cofactor">
    <cofactor evidence="1">
        <name>Co(2+)</name>
        <dbReference type="ChEBI" id="CHEBI:48828"/>
    </cofactor>
</comment>
<feature type="binding site" evidence="10">
    <location>
        <position position="60"/>
    </location>
    <ligand>
        <name>substrate</name>
    </ligand>
</feature>
<reference evidence="17" key="2">
    <citation type="submission" date="2013-12" db="EMBL/GenBank/DDBJ databases">
        <title>Evolution of pathogenesis and genome organization in the Tremellales.</title>
        <authorList>
            <person name="Cuomo C."/>
            <person name="Litvintseva A."/>
            <person name="Heitman J."/>
            <person name="Chen Y."/>
            <person name="Sun S."/>
            <person name="Springer D."/>
            <person name="Dromer F."/>
            <person name="Young S."/>
            <person name="Zeng Q."/>
            <person name="Chapman S."/>
            <person name="Gujja S."/>
            <person name="Saif S."/>
            <person name="Birren B."/>
        </authorList>
    </citation>
    <scope>NUCLEOTIDE SEQUENCE [LARGE SCALE GENOMIC DNA]</scope>
    <source>
        <strain evidence="17">BCC8398</strain>
    </source>
</reference>
<dbReference type="InterPro" id="IPR049557">
    <property type="entry name" value="Transketolase_CS"/>
</dbReference>
<evidence type="ECO:0000256" key="14">
    <source>
        <dbReference type="SAM" id="MobiDB-lite"/>
    </source>
</evidence>
<dbReference type="Gene3D" id="3.40.50.920">
    <property type="match status" value="1"/>
</dbReference>
<dbReference type="Pfam" id="PF00456">
    <property type="entry name" value="Transketolase_N"/>
    <property type="match status" value="1"/>
</dbReference>
<dbReference type="NCBIfam" id="TIGR00232">
    <property type="entry name" value="tktlase_bact"/>
    <property type="match status" value="1"/>
</dbReference>
<dbReference type="GO" id="GO:0004802">
    <property type="term" value="F:transketolase activity"/>
    <property type="evidence" value="ECO:0007669"/>
    <property type="project" value="UniProtKB-EC"/>
</dbReference>
<dbReference type="InterPro" id="IPR033247">
    <property type="entry name" value="Transketolase_fam"/>
</dbReference>
<feature type="binding site" evidence="10">
    <location>
        <position position="393"/>
    </location>
    <ligand>
        <name>substrate</name>
    </ligand>
</feature>
<dbReference type="GO" id="GO:0005829">
    <property type="term" value="C:cytosol"/>
    <property type="evidence" value="ECO:0007669"/>
    <property type="project" value="TreeGrafter"/>
</dbReference>
<evidence type="ECO:0000256" key="7">
    <source>
        <dbReference type="ARBA" id="ARBA00023052"/>
    </source>
</evidence>
<keyword evidence="4" id="KW-0808">Transferase</keyword>
<evidence type="ECO:0000313" key="17">
    <source>
        <dbReference type="Proteomes" id="UP000092666"/>
    </source>
</evidence>
<dbReference type="FunFam" id="3.40.50.970:FF:000004">
    <property type="entry name" value="Transketolase"/>
    <property type="match status" value="1"/>
</dbReference>
<evidence type="ECO:0000256" key="4">
    <source>
        <dbReference type="ARBA" id="ARBA00022679"/>
    </source>
</evidence>
<dbReference type="InterPro" id="IPR005478">
    <property type="entry name" value="Transketolase_bac-like"/>
</dbReference>
<feature type="binding site" evidence="10">
    <location>
        <position position="563"/>
    </location>
    <ligand>
        <name>substrate</name>
    </ligand>
</feature>
<feature type="binding site" evidence="10">
    <location>
        <position position="516"/>
    </location>
    <ligand>
        <name>substrate</name>
    </ligand>
</feature>
<keyword evidence="5 12" id="KW-0479">Metal-binding</keyword>
<evidence type="ECO:0000256" key="10">
    <source>
        <dbReference type="PIRSR" id="PIRSR605478-2"/>
    </source>
</evidence>
<evidence type="ECO:0000256" key="12">
    <source>
        <dbReference type="PIRSR" id="PIRSR605478-4"/>
    </source>
</evidence>
<evidence type="ECO:0000256" key="8">
    <source>
        <dbReference type="ARBA" id="ARBA00049473"/>
    </source>
</evidence>
<dbReference type="Gene3D" id="3.40.50.970">
    <property type="match status" value="2"/>
</dbReference>
<feature type="binding site" evidence="11">
    <location>
        <position position="480"/>
    </location>
    <ligand>
        <name>thiamine diphosphate</name>
        <dbReference type="ChEBI" id="CHEBI:58937"/>
    </ligand>
</feature>
<dbReference type="PANTHER" id="PTHR43522:SF6">
    <property type="entry name" value="TRANSKETOLASE-LIKE PYRIMIDINE-BINDING DOMAIN-CONTAINING PROTEIN-RELATED"/>
    <property type="match status" value="1"/>
</dbReference>
<dbReference type="AlphaFoldDB" id="A0A1B9GKS9"/>
<feature type="binding site" evidence="10">
    <location>
        <position position="504"/>
    </location>
    <ligand>
        <name>substrate</name>
    </ligand>
</feature>
<dbReference type="SMART" id="SM00861">
    <property type="entry name" value="Transket_pyr"/>
    <property type="match status" value="1"/>
</dbReference>
<name>A0A1B9GKS9_9TREE</name>
<feature type="binding site" evidence="12">
    <location>
        <position position="223"/>
    </location>
    <ligand>
        <name>Mg(2+)</name>
        <dbReference type="ChEBI" id="CHEBI:18420"/>
    </ligand>
</feature>
<dbReference type="PANTHER" id="PTHR43522">
    <property type="entry name" value="TRANSKETOLASE"/>
    <property type="match status" value="1"/>
</dbReference>
<gene>
    <name evidence="16" type="ORF">I316_06787</name>
</gene>
<feature type="active site" description="Proton donor" evidence="9">
    <location>
        <position position="452"/>
    </location>
</feature>
<feature type="domain" description="Transketolase-like pyrimidine-binding" evidence="15">
    <location>
        <begin position="390"/>
        <end position="568"/>
    </location>
</feature>
<reference evidence="16 17" key="1">
    <citation type="submission" date="2013-07" db="EMBL/GenBank/DDBJ databases">
        <title>The Genome Sequence of Cryptococcus heveanensis BCC8398.</title>
        <authorList>
            <consortium name="The Broad Institute Genome Sequencing Platform"/>
            <person name="Cuomo C."/>
            <person name="Litvintseva A."/>
            <person name="Chen Y."/>
            <person name="Heitman J."/>
            <person name="Sun S."/>
            <person name="Springer D."/>
            <person name="Dromer F."/>
            <person name="Young S.K."/>
            <person name="Zeng Q."/>
            <person name="Gargeya S."/>
            <person name="Fitzgerald M."/>
            <person name="Abouelleil A."/>
            <person name="Alvarado L."/>
            <person name="Berlin A.M."/>
            <person name="Chapman S.B."/>
            <person name="Dewar J."/>
            <person name="Goldberg J."/>
            <person name="Griggs A."/>
            <person name="Gujja S."/>
            <person name="Hansen M."/>
            <person name="Howarth C."/>
            <person name="Imamovic A."/>
            <person name="Larimer J."/>
            <person name="McCowan C."/>
            <person name="Murphy C."/>
            <person name="Pearson M."/>
            <person name="Priest M."/>
            <person name="Roberts A."/>
            <person name="Saif S."/>
            <person name="Shea T."/>
            <person name="Sykes S."/>
            <person name="Wortman J."/>
            <person name="Nusbaum C."/>
            <person name="Birren B."/>
        </authorList>
    </citation>
    <scope>NUCLEOTIDE SEQUENCE [LARGE SCALE GENOMIC DNA]</scope>
    <source>
        <strain evidence="16 17">BCC8398</strain>
    </source>
</reference>
<comment type="catalytic activity">
    <reaction evidence="8">
        <text>D-sedoheptulose 7-phosphate + D-glyceraldehyde 3-phosphate = aldehydo-D-ribose 5-phosphate + D-xylulose 5-phosphate</text>
        <dbReference type="Rhea" id="RHEA:10508"/>
        <dbReference type="ChEBI" id="CHEBI:57483"/>
        <dbReference type="ChEBI" id="CHEBI:57737"/>
        <dbReference type="ChEBI" id="CHEBI:58273"/>
        <dbReference type="ChEBI" id="CHEBI:59776"/>
        <dbReference type="EC" id="2.2.1.1"/>
    </reaction>
</comment>
<feature type="region of interest" description="Disordered" evidence="14">
    <location>
        <begin position="1"/>
        <end position="31"/>
    </location>
</feature>